<gene>
    <name evidence="10" type="ORF">METZ01_LOCUS95381</name>
</gene>
<dbReference type="InterPro" id="IPR007197">
    <property type="entry name" value="rSAM"/>
</dbReference>
<proteinExistence type="predicted"/>
<dbReference type="CDD" id="cd02068">
    <property type="entry name" value="radical_SAM_B12_BD"/>
    <property type="match status" value="1"/>
</dbReference>
<keyword evidence="5" id="KW-0479">Metal-binding</keyword>
<dbReference type="AlphaFoldDB" id="A0A381VSB6"/>
<evidence type="ECO:0000256" key="3">
    <source>
        <dbReference type="ARBA" id="ARBA00022679"/>
    </source>
</evidence>
<dbReference type="GO" id="GO:0046872">
    <property type="term" value="F:metal ion binding"/>
    <property type="evidence" value="ECO:0007669"/>
    <property type="project" value="UniProtKB-KW"/>
</dbReference>
<keyword evidence="7" id="KW-0411">Iron-sulfur</keyword>
<dbReference type="InterPro" id="IPR006638">
    <property type="entry name" value="Elp3/MiaA/NifB-like_rSAM"/>
</dbReference>
<dbReference type="InterPro" id="IPR058240">
    <property type="entry name" value="rSAM_sf"/>
</dbReference>
<dbReference type="GO" id="GO:0005829">
    <property type="term" value="C:cytosol"/>
    <property type="evidence" value="ECO:0007669"/>
    <property type="project" value="TreeGrafter"/>
</dbReference>
<dbReference type="InterPro" id="IPR036724">
    <property type="entry name" value="Cobalamin-bd_sf"/>
</dbReference>
<evidence type="ECO:0000259" key="9">
    <source>
        <dbReference type="PROSITE" id="PS51918"/>
    </source>
</evidence>
<protein>
    <submittedName>
        <fullName evidence="10">Uncharacterized protein</fullName>
    </submittedName>
</protein>
<sequence>MTDVVLIHAPMILFHRGETFFRCNGDEFSNYPMGLMYLGGYLESRGISVKILDITPEQLNLEDVLEIVESDKPTVVGISATSASTRSAVKIGRAIKKKFENMPVAFGGAHINCDPEFFNRVPGGFDFCVVGEGEKTFHEAYLKLKSGEKVEGILHGEAVEPLESLPFPARNLVKLNNYEGTENNMKTVLPRATMLGSRGCPFKCTFCSIPSIQHKVRYRSAANIVDEMEAIYDTCNGYYQFSDDIMTLNQKRSIELCEEILRRGIKVNWTGMTRVDVLSEELVSKLAAAGCHDLYFGVESGSERIRNEVINKKVTDEEIIEAIALCKKYKIQTWLFLMVGFPTETQDELDMTIQAGSKLGADFIGIHRTIPYPGTAMYDYAIKNGIISNDLFDQFAQGIGWNDKESFNDKWPYIVPDGLTSQDLIKAKKQAYRKHYLRPKWALSRLRHWWISSDRFKSDMELVKMAPHALSFGATSTANG</sequence>
<dbReference type="SFLD" id="SFLDS00029">
    <property type="entry name" value="Radical_SAM"/>
    <property type="match status" value="1"/>
</dbReference>
<evidence type="ECO:0000256" key="1">
    <source>
        <dbReference type="ARBA" id="ARBA00001966"/>
    </source>
</evidence>
<dbReference type="CDD" id="cd01335">
    <property type="entry name" value="Radical_SAM"/>
    <property type="match status" value="1"/>
</dbReference>
<dbReference type="SUPFAM" id="SSF102114">
    <property type="entry name" value="Radical SAM enzymes"/>
    <property type="match status" value="1"/>
</dbReference>
<dbReference type="Pfam" id="PF04055">
    <property type="entry name" value="Radical_SAM"/>
    <property type="match status" value="1"/>
</dbReference>
<dbReference type="InterPro" id="IPR023404">
    <property type="entry name" value="rSAM_horseshoe"/>
</dbReference>
<dbReference type="Gene3D" id="3.40.50.280">
    <property type="entry name" value="Cobalamin-binding domain"/>
    <property type="match status" value="1"/>
</dbReference>
<dbReference type="PANTHER" id="PTHR43409">
    <property type="entry name" value="ANAEROBIC MAGNESIUM-PROTOPORPHYRIN IX MONOMETHYL ESTER CYCLASE-RELATED"/>
    <property type="match status" value="1"/>
</dbReference>
<feature type="domain" description="Radical SAM core" evidence="9">
    <location>
        <begin position="186"/>
        <end position="403"/>
    </location>
</feature>
<organism evidence="10">
    <name type="scientific">marine metagenome</name>
    <dbReference type="NCBI Taxonomy" id="408172"/>
    <lineage>
        <taxon>unclassified sequences</taxon>
        <taxon>metagenomes</taxon>
        <taxon>ecological metagenomes</taxon>
    </lineage>
</organism>
<accession>A0A381VSB6</accession>
<evidence type="ECO:0000256" key="5">
    <source>
        <dbReference type="ARBA" id="ARBA00022723"/>
    </source>
</evidence>
<dbReference type="PANTHER" id="PTHR43409:SF7">
    <property type="entry name" value="BLL1977 PROTEIN"/>
    <property type="match status" value="1"/>
</dbReference>
<dbReference type="SUPFAM" id="SSF52242">
    <property type="entry name" value="Cobalamin (vitamin B12)-binding domain"/>
    <property type="match status" value="1"/>
</dbReference>
<keyword evidence="4" id="KW-0949">S-adenosyl-L-methionine</keyword>
<keyword evidence="6" id="KW-0408">Iron</keyword>
<dbReference type="InterPro" id="IPR006158">
    <property type="entry name" value="Cobalamin-bd"/>
</dbReference>
<dbReference type="InterPro" id="IPR034466">
    <property type="entry name" value="Methyltransferase_Class_B"/>
</dbReference>
<keyword evidence="2" id="KW-0489">Methyltransferase</keyword>
<evidence type="ECO:0000256" key="6">
    <source>
        <dbReference type="ARBA" id="ARBA00023004"/>
    </source>
</evidence>
<feature type="domain" description="B12-binding" evidence="8">
    <location>
        <begin position="16"/>
        <end position="151"/>
    </location>
</feature>
<evidence type="ECO:0000256" key="4">
    <source>
        <dbReference type="ARBA" id="ARBA00022691"/>
    </source>
</evidence>
<keyword evidence="3" id="KW-0808">Transferase</keyword>
<evidence type="ECO:0000313" key="10">
    <source>
        <dbReference type="EMBL" id="SVA42527.1"/>
    </source>
</evidence>
<dbReference type="GO" id="GO:0031419">
    <property type="term" value="F:cobalamin binding"/>
    <property type="evidence" value="ECO:0007669"/>
    <property type="project" value="InterPro"/>
</dbReference>
<evidence type="ECO:0000259" key="8">
    <source>
        <dbReference type="PROSITE" id="PS51332"/>
    </source>
</evidence>
<dbReference type="GO" id="GO:0051539">
    <property type="term" value="F:4 iron, 4 sulfur cluster binding"/>
    <property type="evidence" value="ECO:0007669"/>
    <property type="project" value="UniProtKB-KW"/>
</dbReference>
<name>A0A381VSB6_9ZZZZ</name>
<dbReference type="PROSITE" id="PS51332">
    <property type="entry name" value="B12_BINDING"/>
    <property type="match status" value="1"/>
</dbReference>
<dbReference type="SMART" id="SM00729">
    <property type="entry name" value="Elp3"/>
    <property type="match status" value="1"/>
</dbReference>
<dbReference type="GO" id="GO:0003824">
    <property type="term" value="F:catalytic activity"/>
    <property type="evidence" value="ECO:0007669"/>
    <property type="project" value="InterPro"/>
</dbReference>
<dbReference type="SFLD" id="SFLDG01082">
    <property type="entry name" value="B12-binding_domain_containing"/>
    <property type="match status" value="1"/>
</dbReference>
<dbReference type="Pfam" id="PF02310">
    <property type="entry name" value="B12-binding"/>
    <property type="match status" value="1"/>
</dbReference>
<evidence type="ECO:0000256" key="7">
    <source>
        <dbReference type="ARBA" id="ARBA00023014"/>
    </source>
</evidence>
<dbReference type="InterPro" id="IPR051198">
    <property type="entry name" value="BchE-like"/>
</dbReference>
<dbReference type="EMBL" id="UINC01009484">
    <property type="protein sequence ID" value="SVA42527.1"/>
    <property type="molecule type" value="Genomic_DNA"/>
</dbReference>
<evidence type="ECO:0000256" key="2">
    <source>
        <dbReference type="ARBA" id="ARBA00022603"/>
    </source>
</evidence>
<reference evidence="10" key="1">
    <citation type="submission" date="2018-05" db="EMBL/GenBank/DDBJ databases">
        <authorList>
            <person name="Lanie J.A."/>
            <person name="Ng W.-L."/>
            <person name="Kazmierczak K.M."/>
            <person name="Andrzejewski T.M."/>
            <person name="Davidsen T.M."/>
            <person name="Wayne K.J."/>
            <person name="Tettelin H."/>
            <person name="Glass J.I."/>
            <person name="Rusch D."/>
            <person name="Podicherti R."/>
            <person name="Tsui H.-C.T."/>
            <person name="Winkler M.E."/>
        </authorList>
    </citation>
    <scope>NUCLEOTIDE SEQUENCE</scope>
</reference>
<dbReference type="PROSITE" id="PS51918">
    <property type="entry name" value="RADICAL_SAM"/>
    <property type="match status" value="1"/>
</dbReference>
<comment type="cofactor">
    <cofactor evidence="1">
        <name>[4Fe-4S] cluster</name>
        <dbReference type="ChEBI" id="CHEBI:49883"/>
    </cofactor>
</comment>
<dbReference type="Gene3D" id="3.80.30.20">
    <property type="entry name" value="tm_1862 like domain"/>
    <property type="match status" value="1"/>
</dbReference>
<dbReference type="SFLD" id="SFLDG01123">
    <property type="entry name" value="methyltransferase_(Class_B)"/>
    <property type="match status" value="1"/>
</dbReference>